<keyword evidence="2" id="KW-0540">Nuclease</keyword>
<reference evidence="5" key="2">
    <citation type="journal article" date="2020" name="Microorganisms">
        <title>Osmotic Adaptation and Compatible Solute Biosynthesis of Phototrophic Bacteria as Revealed from Genome Analyses.</title>
        <authorList>
            <person name="Imhoff J.F."/>
            <person name="Rahn T."/>
            <person name="Kunzel S."/>
            <person name="Keller A."/>
            <person name="Neulinger S.C."/>
        </authorList>
    </citation>
    <scope>NUCLEOTIDE SEQUENCE</scope>
    <source>
        <strain evidence="5">DSM 4395</strain>
    </source>
</reference>
<dbReference type="Pfam" id="PF04231">
    <property type="entry name" value="Endonuclease_1"/>
    <property type="match status" value="1"/>
</dbReference>
<feature type="compositionally biased region" description="Low complexity" evidence="4">
    <location>
        <begin position="1"/>
        <end position="12"/>
    </location>
</feature>
<keyword evidence="3" id="KW-0378">Hydrolase</keyword>
<accession>A0AAJ0XF44</accession>
<keyword evidence="6" id="KW-1185">Reference proteome</keyword>
<organism evidence="5 6">
    <name type="scientific">Halochromatium salexigens</name>
    <name type="common">Chromatium salexigens</name>
    <dbReference type="NCBI Taxonomy" id="49447"/>
    <lineage>
        <taxon>Bacteria</taxon>
        <taxon>Pseudomonadati</taxon>
        <taxon>Pseudomonadota</taxon>
        <taxon>Gammaproteobacteria</taxon>
        <taxon>Chromatiales</taxon>
        <taxon>Chromatiaceae</taxon>
        <taxon>Halochromatium</taxon>
    </lineage>
</organism>
<evidence type="ECO:0000256" key="2">
    <source>
        <dbReference type="ARBA" id="ARBA00022722"/>
    </source>
</evidence>
<evidence type="ECO:0000256" key="1">
    <source>
        <dbReference type="ARBA" id="ARBA00006429"/>
    </source>
</evidence>
<sequence length="411" mass="46194">MARRSTSSSPRPSTRRSSTKKPRSTAAKNTRTRPPTRASSLGQKLRRSLAMLRNVAIGIALISTVSYVPTSVTETWPDSARQAMEITRDIRVLLGEVGNDLIRDGADWVSAASTEGLAQGGEALSGLFDSNAWVDPKALLSDLGHWLPDPGDLLEELLRDLLGDWWPRPSLPAGGGDLPRVAGSFANAKDLLYKRIYRDHRETAYCGCSYNGRRKVNLGSCGLQRYTDNERARRVEAEHVFPAAQFGNFRRCWRQPEAYRACRKTDGDLLSGRACCLRVDETFVAAHNDLQNLIPAVGMINGDRRDYRWGLAPVGEHYGNCDIRIDAKRRRVQPPDALRGDIARIMLYMRDTYGFRLSRQDERLFKVWNDLDPPDEWERRRQERIARLQGMENGYVVSHGAENPGVQAASQ</sequence>
<evidence type="ECO:0000256" key="4">
    <source>
        <dbReference type="SAM" id="MobiDB-lite"/>
    </source>
</evidence>
<dbReference type="EMBL" id="NHSF01000030">
    <property type="protein sequence ID" value="MBK5929923.1"/>
    <property type="molecule type" value="Genomic_DNA"/>
</dbReference>
<feature type="compositionally biased region" description="Basic residues" evidence="4">
    <location>
        <begin position="13"/>
        <end position="23"/>
    </location>
</feature>
<evidence type="ECO:0000313" key="6">
    <source>
        <dbReference type="Proteomes" id="UP001296967"/>
    </source>
</evidence>
<dbReference type="InterPro" id="IPR007346">
    <property type="entry name" value="Endonuclease-I"/>
</dbReference>
<dbReference type="GO" id="GO:0004518">
    <property type="term" value="F:nuclease activity"/>
    <property type="evidence" value="ECO:0007669"/>
    <property type="project" value="UniProtKB-KW"/>
</dbReference>
<gene>
    <name evidence="5" type="ORF">CCR82_05120</name>
</gene>
<reference evidence="5" key="1">
    <citation type="submission" date="2017-05" db="EMBL/GenBank/DDBJ databases">
        <authorList>
            <person name="Imhoff J.F."/>
            <person name="Rahn T."/>
            <person name="Kuenzel S."/>
            <person name="Neulinger S.C."/>
        </authorList>
    </citation>
    <scope>NUCLEOTIDE SEQUENCE</scope>
    <source>
        <strain evidence="5">DSM 4395</strain>
    </source>
</reference>
<evidence type="ECO:0000256" key="3">
    <source>
        <dbReference type="ARBA" id="ARBA00022801"/>
    </source>
</evidence>
<evidence type="ECO:0000313" key="5">
    <source>
        <dbReference type="EMBL" id="MBK5929923.1"/>
    </source>
</evidence>
<dbReference type="GO" id="GO:0016787">
    <property type="term" value="F:hydrolase activity"/>
    <property type="evidence" value="ECO:0007669"/>
    <property type="project" value="UniProtKB-KW"/>
</dbReference>
<name>A0AAJ0XF44_HALSE</name>
<feature type="region of interest" description="Disordered" evidence="4">
    <location>
        <begin position="1"/>
        <end position="43"/>
    </location>
</feature>
<dbReference type="Proteomes" id="UP001296967">
    <property type="component" value="Unassembled WGS sequence"/>
</dbReference>
<dbReference type="AlphaFoldDB" id="A0AAJ0XF44"/>
<dbReference type="PANTHER" id="PTHR33607:SF2">
    <property type="entry name" value="ENDONUCLEASE-1"/>
    <property type="match status" value="1"/>
</dbReference>
<dbReference type="InterPro" id="IPR044925">
    <property type="entry name" value="His-Me_finger_sf"/>
</dbReference>
<comment type="similarity">
    <text evidence="1">Belongs to the EndA/NucM nuclease family.</text>
</comment>
<feature type="compositionally biased region" description="Polar residues" evidence="4">
    <location>
        <begin position="26"/>
        <end position="42"/>
    </location>
</feature>
<proteinExistence type="inferred from homology"/>
<dbReference type="PANTHER" id="PTHR33607">
    <property type="entry name" value="ENDONUCLEASE-1"/>
    <property type="match status" value="1"/>
</dbReference>
<protein>
    <submittedName>
        <fullName evidence="5">Uncharacterized protein</fullName>
    </submittedName>
</protein>
<comment type="caution">
    <text evidence="5">The sequence shown here is derived from an EMBL/GenBank/DDBJ whole genome shotgun (WGS) entry which is preliminary data.</text>
</comment>
<dbReference type="SUPFAM" id="SSF54060">
    <property type="entry name" value="His-Me finger endonucleases"/>
    <property type="match status" value="1"/>
</dbReference>
<dbReference type="RefSeq" id="WP_201244337.1">
    <property type="nucleotide sequence ID" value="NZ_NHSF01000030.1"/>
</dbReference>